<feature type="region of interest" description="Disordered" evidence="1">
    <location>
        <begin position="87"/>
        <end position="111"/>
    </location>
</feature>
<keyword evidence="3" id="KW-1185">Reference proteome</keyword>
<dbReference type="Proteomes" id="UP000008743">
    <property type="component" value="Unassembled WGS sequence"/>
</dbReference>
<evidence type="ECO:0000256" key="1">
    <source>
        <dbReference type="SAM" id="MobiDB-lite"/>
    </source>
</evidence>
<organism evidence="2 3">
    <name type="scientific">Capsaspora owczarzaki (strain ATCC 30864)</name>
    <dbReference type="NCBI Taxonomy" id="595528"/>
    <lineage>
        <taxon>Eukaryota</taxon>
        <taxon>Filasterea</taxon>
        <taxon>Capsaspora</taxon>
    </lineage>
</organism>
<reference evidence="3" key="1">
    <citation type="submission" date="2011-02" db="EMBL/GenBank/DDBJ databases">
        <title>The Genome Sequence of Capsaspora owczarzaki ATCC 30864.</title>
        <authorList>
            <person name="Russ C."/>
            <person name="Cuomo C."/>
            <person name="Burger G."/>
            <person name="Gray M.W."/>
            <person name="Holland P.W.H."/>
            <person name="King N."/>
            <person name="Lang F.B.F."/>
            <person name="Roger A.J."/>
            <person name="Ruiz-Trillo I."/>
            <person name="Young S.K."/>
            <person name="Zeng Q."/>
            <person name="Gargeya S."/>
            <person name="Alvarado L."/>
            <person name="Berlin A."/>
            <person name="Chapman S.B."/>
            <person name="Chen Z."/>
            <person name="Freedman E."/>
            <person name="Gellesch M."/>
            <person name="Goldberg J."/>
            <person name="Griggs A."/>
            <person name="Gujja S."/>
            <person name="Heilman E."/>
            <person name="Heiman D."/>
            <person name="Howarth C."/>
            <person name="Mehta T."/>
            <person name="Neiman D."/>
            <person name="Pearson M."/>
            <person name="Roberts A."/>
            <person name="Saif S."/>
            <person name="Shea T."/>
            <person name="Shenoy N."/>
            <person name="Sisk P."/>
            <person name="Stolte C."/>
            <person name="Sykes S."/>
            <person name="White J."/>
            <person name="Yandava C."/>
            <person name="Haas B."/>
            <person name="Nusbaum C."/>
            <person name="Birren B."/>
        </authorList>
    </citation>
    <scope>NUCLEOTIDE SEQUENCE</scope>
    <source>
        <strain evidence="3">ATCC 30864</strain>
    </source>
</reference>
<feature type="region of interest" description="Disordered" evidence="1">
    <location>
        <begin position="182"/>
        <end position="227"/>
    </location>
</feature>
<proteinExistence type="predicted"/>
<feature type="compositionally biased region" description="Acidic residues" evidence="1">
    <location>
        <begin position="11"/>
        <end position="28"/>
    </location>
</feature>
<accession>A0A0D2VST1</accession>
<sequence>MSLSFVSFADNADDFYDDDDDHNDIDNDNDNKSNDNAKRNDGASTNKQEASSGARLTERHEDSAARENEAERLTRALAALLSQAAITAADDKPSATVAPEDDGPRPWVDSQGNRYVLANPVAKVVQLTSSSTRTSAAQASQETAPHTADASGSMHEAAAASDALPESWEDDEAVVARATKFAAAQTSAQTPAARILKPPRQMEPIQSSPSQENKQQAPPPPQPRSSVESEPLLLINWTKLSDGLLVKPDSSASTSRLESQNSIKDALVSELWESFENSCEQLFASNTAQHTTSVSWVDDLDIVQLRHPDDLIGTLGYPTALGAGRVTTRDAWQFVNTPAKWSAATALRQVVAQCSRPLSWKMMICLEIDNLAATHEIMNAHETTASSLGNELPPIATEVGNMKVLDKILALVLERLPHGDSGEDLSAHYEASSSKCF</sequence>
<feature type="compositionally biased region" description="Basic and acidic residues" evidence="1">
    <location>
        <begin position="29"/>
        <end position="41"/>
    </location>
</feature>
<gene>
    <name evidence="2" type="ORF">CAOG_004885</name>
</gene>
<feature type="compositionally biased region" description="Low complexity" evidence="1">
    <location>
        <begin position="132"/>
        <end position="144"/>
    </location>
</feature>
<feature type="compositionally biased region" description="Polar residues" evidence="1">
    <location>
        <begin position="204"/>
        <end position="214"/>
    </location>
</feature>
<feature type="region of interest" description="Disordered" evidence="1">
    <location>
        <begin position="1"/>
        <end position="70"/>
    </location>
</feature>
<name>A0A0D2VST1_CAPO3</name>
<dbReference type="OrthoDB" id="20120at2759"/>
<protein>
    <submittedName>
        <fullName evidence="2">Uncharacterized protein</fullName>
    </submittedName>
</protein>
<dbReference type="AlphaFoldDB" id="A0A0D2VST1"/>
<feature type="region of interest" description="Disordered" evidence="1">
    <location>
        <begin position="132"/>
        <end position="170"/>
    </location>
</feature>
<dbReference type="PhylomeDB" id="A0A0D2VST1"/>
<feature type="compositionally biased region" description="Polar residues" evidence="1">
    <location>
        <begin position="42"/>
        <end position="51"/>
    </location>
</feature>
<dbReference type="eggNOG" id="ENOG502SCYY">
    <property type="taxonomic scope" value="Eukaryota"/>
</dbReference>
<dbReference type="InParanoid" id="A0A0D2VST1"/>
<feature type="compositionally biased region" description="Low complexity" evidence="1">
    <location>
        <begin position="182"/>
        <end position="193"/>
    </location>
</feature>
<feature type="compositionally biased region" description="Basic and acidic residues" evidence="1">
    <location>
        <begin position="56"/>
        <end position="70"/>
    </location>
</feature>
<evidence type="ECO:0000313" key="2">
    <source>
        <dbReference type="EMBL" id="KJE94207.1"/>
    </source>
</evidence>
<evidence type="ECO:0000313" key="3">
    <source>
        <dbReference type="Proteomes" id="UP000008743"/>
    </source>
</evidence>
<dbReference type="EMBL" id="KE346366">
    <property type="protein sequence ID" value="KJE94207.1"/>
    <property type="molecule type" value="Genomic_DNA"/>
</dbReference>